<dbReference type="AlphaFoldDB" id="A0A511TC43"/>
<evidence type="ECO:0000313" key="5">
    <source>
        <dbReference type="Proteomes" id="UP000321514"/>
    </source>
</evidence>
<reference evidence="2 5" key="2">
    <citation type="submission" date="2019-07" db="EMBL/GenBank/DDBJ databases">
        <title>Whole genome shotgun sequence of Myxococcus fulvus NBRC 100333.</title>
        <authorList>
            <person name="Hosoyama A."/>
            <person name="Uohara A."/>
            <person name="Ohji S."/>
            <person name="Ichikawa N."/>
        </authorList>
    </citation>
    <scope>NUCLEOTIDE SEQUENCE [LARGE SCALE GENOMIC DNA]</scope>
    <source>
        <strain evidence="2 5">NBRC 100333</strain>
    </source>
</reference>
<evidence type="ECO:0000256" key="1">
    <source>
        <dbReference type="SAM" id="MobiDB-lite"/>
    </source>
</evidence>
<evidence type="ECO:0000313" key="3">
    <source>
        <dbReference type="EMBL" id="SEU40386.1"/>
    </source>
</evidence>
<accession>A0A511TC43</accession>
<name>A0A511TC43_MYXFU</name>
<dbReference type="EMBL" id="BJXR01000049">
    <property type="protein sequence ID" value="GEN11745.1"/>
    <property type="molecule type" value="Genomic_DNA"/>
</dbReference>
<feature type="region of interest" description="Disordered" evidence="1">
    <location>
        <begin position="1"/>
        <end position="170"/>
    </location>
</feature>
<organism evidence="2 5">
    <name type="scientific">Myxococcus fulvus</name>
    <dbReference type="NCBI Taxonomy" id="33"/>
    <lineage>
        <taxon>Bacteria</taxon>
        <taxon>Pseudomonadati</taxon>
        <taxon>Myxococcota</taxon>
        <taxon>Myxococcia</taxon>
        <taxon>Myxococcales</taxon>
        <taxon>Cystobacterineae</taxon>
        <taxon>Myxococcaceae</taxon>
        <taxon>Myxococcus</taxon>
    </lineage>
</organism>
<dbReference type="Proteomes" id="UP000321514">
    <property type="component" value="Unassembled WGS sequence"/>
</dbReference>
<feature type="compositionally biased region" description="Low complexity" evidence="1">
    <location>
        <begin position="13"/>
        <end position="23"/>
    </location>
</feature>
<evidence type="ECO:0000313" key="4">
    <source>
        <dbReference type="Proteomes" id="UP000183760"/>
    </source>
</evidence>
<reference evidence="3 4" key="1">
    <citation type="submission" date="2016-10" db="EMBL/GenBank/DDBJ databases">
        <authorList>
            <person name="Varghese N."/>
            <person name="Submissions S."/>
        </authorList>
    </citation>
    <scope>NUCLEOTIDE SEQUENCE [LARGE SCALE GENOMIC DNA]</scope>
    <source>
        <strain evidence="3 4">DSM 16525</strain>
    </source>
</reference>
<proteinExistence type="predicted"/>
<dbReference type="EMBL" id="FOIB01000015">
    <property type="protein sequence ID" value="SEU40386.1"/>
    <property type="molecule type" value="Genomic_DNA"/>
</dbReference>
<comment type="caution">
    <text evidence="2">The sequence shown here is derived from an EMBL/GenBank/DDBJ whole genome shotgun (WGS) entry which is preliminary data.</text>
</comment>
<dbReference type="Proteomes" id="UP000183760">
    <property type="component" value="Unassembled WGS sequence"/>
</dbReference>
<evidence type="ECO:0000313" key="2">
    <source>
        <dbReference type="EMBL" id="GEN11745.1"/>
    </source>
</evidence>
<feature type="compositionally biased region" description="Low complexity" evidence="1">
    <location>
        <begin position="49"/>
        <end position="84"/>
    </location>
</feature>
<sequence>MPPSKPPPRRPASKPSGAKPQPEAAKKAARKPEAGGATTPAVTPQRGQAKPAEAKAVAKAARTAPNASGQKAAAKTVAKPGAAASERKAVAKTAGTKAAVTPAEGRGVAKTAIAGAKVAERPVAVPSQGKAATKPAESGGRPEGPVVKGAPRPVAAPADENVTEKTGATDAAVKAAPRLVVVSAEGDVDATTAGGPRLAEASSEESGAVNVMPASGEKTEATHDVRELARALDVDATREEELPAPRVSAHPHERPPLPVGAFDANALPIAALEPLDGAFTGAPLLVHASPETIRTSGVLGTTMGRIVPGKSEGGFTFAGQARLFLRTVNRVGETFARDDQGRVTQTTPPTGTQRCSIVLRNTSGRPIHLRLAGVVFSKYLTPQFPANARGEPFNPDEQDALAEDLTGLIESTSGKVPDPEGLFFRGPHAVLAAGFIDARVDPRPQDEREAEPLLREDLDLSQLDDVRLGTCGRIEAALTVQPGDTVLVLAARHEKGGTLQSLLDFTAVDAKGQLDVGARFRLATVSSPLPLTPDELTSISRGEHPVASAGADAPETTAPAFPPHQGVLEAGSVFVGGRTVRLSAGKRAGDLVMSMPGRHGGVWPDAAPLMPTTREPEPRAPRTHEGARGVSYVLTYTLENTDAEPREVELLLTSPRRHPSEHFFPQAGVLQLAMKVDGERVDVRVNQRGDGRVLACFELPPEGRREVRLKWTHAGGTFPPAGLEWRMRAG</sequence>
<feature type="compositionally biased region" description="Low complexity" evidence="1">
    <location>
        <begin position="91"/>
        <end position="103"/>
    </location>
</feature>
<keyword evidence="4" id="KW-1185">Reference proteome</keyword>
<feature type="region of interest" description="Disordered" evidence="1">
    <location>
        <begin position="189"/>
        <end position="223"/>
    </location>
</feature>
<protein>
    <submittedName>
        <fullName evidence="2">Uncharacterized protein</fullName>
    </submittedName>
</protein>
<feature type="compositionally biased region" description="Basic and acidic residues" evidence="1">
    <location>
        <begin position="24"/>
        <end position="33"/>
    </location>
</feature>
<gene>
    <name evidence="2" type="ORF">MFU01_67820</name>
    <name evidence="3" type="ORF">SAMN05443572_115106</name>
</gene>